<organism evidence="13">
    <name type="scientific">Timspurckia oligopyrenoides</name>
    <dbReference type="NCBI Taxonomy" id="708627"/>
    <lineage>
        <taxon>Eukaryota</taxon>
        <taxon>Rhodophyta</taxon>
        <taxon>Bangiophyceae</taxon>
        <taxon>Porphyridiales</taxon>
        <taxon>Porphyridiaceae</taxon>
        <taxon>Timspurckia</taxon>
    </lineage>
</organism>
<evidence type="ECO:0000256" key="4">
    <source>
        <dbReference type="ARBA" id="ARBA00022679"/>
    </source>
</evidence>
<dbReference type="Pfam" id="PF01151">
    <property type="entry name" value="ELO"/>
    <property type="match status" value="1"/>
</dbReference>
<gene>
    <name evidence="13" type="ORF">TOLI1172_LOCUS10012</name>
    <name evidence="14" type="ORF">TOLI1172_LOCUS10013</name>
</gene>
<dbReference type="GO" id="GO:0034625">
    <property type="term" value="P:fatty acid elongation, monounsaturated fatty acid"/>
    <property type="evidence" value="ECO:0007669"/>
    <property type="project" value="TreeGrafter"/>
</dbReference>
<feature type="transmembrane region" description="Helical" evidence="12">
    <location>
        <begin position="165"/>
        <end position="185"/>
    </location>
</feature>
<dbReference type="GO" id="GO:0005789">
    <property type="term" value="C:endoplasmic reticulum membrane"/>
    <property type="evidence" value="ECO:0007669"/>
    <property type="project" value="TreeGrafter"/>
</dbReference>
<keyword evidence="10 12" id="KW-0275">Fatty acid biosynthesis</keyword>
<evidence type="ECO:0000256" key="11">
    <source>
        <dbReference type="ARBA" id="ARBA00047375"/>
    </source>
</evidence>
<evidence type="ECO:0000256" key="1">
    <source>
        <dbReference type="ARBA" id="ARBA00004141"/>
    </source>
</evidence>
<evidence type="ECO:0000256" key="7">
    <source>
        <dbReference type="ARBA" id="ARBA00022989"/>
    </source>
</evidence>
<dbReference type="GO" id="GO:0042761">
    <property type="term" value="P:very long-chain fatty acid biosynthetic process"/>
    <property type="evidence" value="ECO:0007669"/>
    <property type="project" value="TreeGrafter"/>
</dbReference>
<dbReference type="GO" id="GO:0030148">
    <property type="term" value="P:sphingolipid biosynthetic process"/>
    <property type="evidence" value="ECO:0007669"/>
    <property type="project" value="TreeGrafter"/>
</dbReference>
<reference evidence="13" key="1">
    <citation type="submission" date="2021-01" db="EMBL/GenBank/DDBJ databases">
        <authorList>
            <person name="Corre E."/>
            <person name="Pelletier E."/>
            <person name="Niang G."/>
            <person name="Scheremetjew M."/>
            <person name="Finn R."/>
            <person name="Kale V."/>
            <person name="Holt S."/>
            <person name="Cochrane G."/>
            <person name="Meng A."/>
            <person name="Brown T."/>
            <person name="Cohen L."/>
        </authorList>
    </citation>
    <scope>NUCLEOTIDE SEQUENCE</scope>
    <source>
        <strain evidence="13">CCMP3278</strain>
    </source>
</reference>
<evidence type="ECO:0000313" key="13">
    <source>
        <dbReference type="EMBL" id="CAD8825612.1"/>
    </source>
</evidence>
<keyword evidence="5 12" id="KW-0812">Transmembrane</keyword>
<feature type="transmembrane region" description="Helical" evidence="12">
    <location>
        <begin position="205"/>
        <end position="225"/>
    </location>
</feature>
<evidence type="ECO:0000256" key="6">
    <source>
        <dbReference type="ARBA" id="ARBA00022832"/>
    </source>
</evidence>
<comment type="subcellular location">
    <subcellularLocation>
        <location evidence="1">Membrane</location>
        <topology evidence="1">Multi-pass membrane protein</topology>
    </subcellularLocation>
</comment>
<evidence type="ECO:0000256" key="5">
    <source>
        <dbReference type="ARBA" id="ARBA00022692"/>
    </source>
</evidence>
<sequence>MEDTKVLMKSVLEGIEEWRFIPDVTPLSGYAGPWITVLLYFVLLRVLQRIMSTRKPFEFPTILFVHNILLSIGSAVLWIALAYVIFEKSWISGGPYGLHQMVCSESMHNDGRLQVIYYINYFFKYYELIDTILLVLRCKPVPFLHEYHHAATLILTWSQQREHSTVQWVPIILNLFVHILMYYYYAMSALKIRVWWKQYLTTIQIMQFVIDVIACAYAYSIFILAGMNYSACYGTQIGAITGILILASYLLLFVRFYLVTYKTPASKSDAVKQKKTS</sequence>
<dbReference type="PANTHER" id="PTHR11157:SF134">
    <property type="entry name" value="ELONGATION OF FATTY ACIDS PROTEIN 1-RELATED"/>
    <property type="match status" value="1"/>
</dbReference>
<feature type="transmembrane region" description="Helical" evidence="12">
    <location>
        <begin position="237"/>
        <end position="258"/>
    </location>
</feature>
<keyword evidence="4 12" id="KW-0808">Transferase</keyword>
<proteinExistence type="inferred from homology"/>
<keyword evidence="3 12" id="KW-0444">Lipid biosynthesis</keyword>
<evidence type="ECO:0000256" key="10">
    <source>
        <dbReference type="ARBA" id="ARBA00023160"/>
    </source>
</evidence>
<dbReference type="EC" id="2.3.1.-" evidence="12"/>
<accession>A0A6T6P560</accession>
<name>A0A6T6P560_9RHOD</name>
<dbReference type="EMBL" id="HBFP01013844">
    <property type="protein sequence ID" value="CAD8825612.1"/>
    <property type="molecule type" value="Transcribed_RNA"/>
</dbReference>
<dbReference type="GO" id="GO:0034626">
    <property type="term" value="P:fatty acid elongation, polyunsaturated fatty acid"/>
    <property type="evidence" value="ECO:0007669"/>
    <property type="project" value="TreeGrafter"/>
</dbReference>
<dbReference type="GO" id="GO:0019367">
    <property type="term" value="P:fatty acid elongation, saturated fatty acid"/>
    <property type="evidence" value="ECO:0007669"/>
    <property type="project" value="TreeGrafter"/>
</dbReference>
<keyword evidence="9 12" id="KW-0472">Membrane</keyword>
<comment type="catalytic activity">
    <reaction evidence="11">
        <text>a very-long-chain acyl-CoA + malonyl-CoA + H(+) = a very-long-chain 3-oxoacyl-CoA + CO2 + CoA</text>
        <dbReference type="Rhea" id="RHEA:32727"/>
        <dbReference type="ChEBI" id="CHEBI:15378"/>
        <dbReference type="ChEBI" id="CHEBI:16526"/>
        <dbReference type="ChEBI" id="CHEBI:57287"/>
        <dbReference type="ChEBI" id="CHEBI:57384"/>
        <dbReference type="ChEBI" id="CHEBI:90725"/>
        <dbReference type="ChEBI" id="CHEBI:90736"/>
        <dbReference type="EC" id="2.3.1.199"/>
    </reaction>
</comment>
<protein>
    <recommendedName>
        <fullName evidence="12">Elongation of fatty acids protein</fullName>
        <ecNumber evidence="12">2.3.1.-</ecNumber>
    </recommendedName>
</protein>
<keyword evidence="8 12" id="KW-0443">Lipid metabolism</keyword>
<feature type="transmembrane region" description="Helical" evidence="12">
    <location>
        <begin position="27"/>
        <end position="47"/>
    </location>
</feature>
<dbReference type="InterPro" id="IPR002076">
    <property type="entry name" value="ELO_fam"/>
</dbReference>
<dbReference type="AlphaFoldDB" id="A0A6T6P560"/>
<comment type="similarity">
    <text evidence="2 12">Belongs to the ELO family.</text>
</comment>
<evidence type="ECO:0000256" key="3">
    <source>
        <dbReference type="ARBA" id="ARBA00022516"/>
    </source>
</evidence>
<dbReference type="GO" id="GO:0009922">
    <property type="term" value="F:fatty acid elongase activity"/>
    <property type="evidence" value="ECO:0007669"/>
    <property type="project" value="UniProtKB-EC"/>
</dbReference>
<evidence type="ECO:0000256" key="8">
    <source>
        <dbReference type="ARBA" id="ARBA00023098"/>
    </source>
</evidence>
<evidence type="ECO:0000256" key="2">
    <source>
        <dbReference type="ARBA" id="ARBA00007263"/>
    </source>
</evidence>
<comment type="catalytic activity">
    <reaction evidence="12">
        <text>an acyl-CoA + malonyl-CoA + H(+) = a 3-oxoacyl-CoA + CO2 + CoA</text>
        <dbReference type="Rhea" id="RHEA:50252"/>
        <dbReference type="ChEBI" id="CHEBI:15378"/>
        <dbReference type="ChEBI" id="CHEBI:16526"/>
        <dbReference type="ChEBI" id="CHEBI:57287"/>
        <dbReference type="ChEBI" id="CHEBI:57384"/>
        <dbReference type="ChEBI" id="CHEBI:58342"/>
        <dbReference type="ChEBI" id="CHEBI:90726"/>
    </reaction>
    <physiologicalReaction direction="left-to-right" evidence="12">
        <dbReference type="Rhea" id="RHEA:50253"/>
    </physiologicalReaction>
</comment>
<keyword evidence="7 12" id="KW-1133">Transmembrane helix</keyword>
<evidence type="ECO:0000313" key="14">
    <source>
        <dbReference type="EMBL" id="CAD8825613.1"/>
    </source>
</evidence>
<dbReference type="EMBL" id="HBFP01013845">
    <property type="protein sequence ID" value="CAD8825613.1"/>
    <property type="molecule type" value="Transcribed_RNA"/>
</dbReference>
<feature type="transmembrane region" description="Helical" evidence="12">
    <location>
        <begin position="59"/>
        <end position="86"/>
    </location>
</feature>
<evidence type="ECO:0000256" key="9">
    <source>
        <dbReference type="ARBA" id="ARBA00023136"/>
    </source>
</evidence>
<dbReference type="PANTHER" id="PTHR11157">
    <property type="entry name" value="FATTY ACID ACYL TRANSFERASE-RELATED"/>
    <property type="match status" value="1"/>
</dbReference>
<keyword evidence="6 12" id="KW-0276">Fatty acid metabolism</keyword>
<evidence type="ECO:0000256" key="12">
    <source>
        <dbReference type="RuleBase" id="RU361115"/>
    </source>
</evidence>